<evidence type="ECO:0000313" key="6">
    <source>
        <dbReference type="Proteomes" id="UP001056374"/>
    </source>
</evidence>
<dbReference type="Pfam" id="PF13193">
    <property type="entry name" value="AMP-binding_C"/>
    <property type="match status" value="1"/>
</dbReference>
<evidence type="ECO:0000256" key="1">
    <source>
        <dbReference type="ARBA" id="ARBA00001957"/>
    </source>
</evidence>
<feature type="domain" description="Carrier" evidence="4">
    <location>
        <begin position="538"/>
        <end position="613"/>
    </location>
</feature>
<dbReference type="InterPro" id="IPR036736">
    <property type="entry name" value="ACP-like_sf"/>
</dbReference>
<proteinExistence type="predicted"/>
<organism evidence="5 6">
    <name type="scientific">Streptomyces phaeoluteigriseus</name>
    <dbReference type="NCBI Taxonomy" id="114686"/>
    <lineage>
        <taxon>Bacteria</taxon>
        <taxon>Bacillati</taxon>
        <taxon>Actinomycetota</taxon>
        <taxon>Actinomycetes</taxon>
        <taxon>Kitasatosporales</taxon>
        <taxon>Streptomycetaceae</taxon>
        <taxon>Streptomyces</taxon>
        <taxon>Streptomyces aurantiacus group</taxon>
    </lineage>
</organism>
<dbReference type="Gene3D" id="3.40.50.12780">
    <property type="entry name" value="N-terminal domain of ligase-like"/>
    <property type="match status" value="1"/>
</dbReference>
<dbReference type="InterPro" id="IPR020806">
    <property type="entry name" value="PKS_PP-bd"/>
</dbReference>
<dbReference type="InterPro" id="IPR000873">
    <property type="entry name" value="AMP-dep_synth/lig_dom"/>
</dbReference>
<dbReference type="PANTHER" id="PTHR45527">
    <property type="entry name" value="NONRIBOSOMAL PEPTIDE SYNTHETASE"/>
    <property type="match status" value="1"/>
</dbReference>
<dbReference type="InterPro" id="IPR042099">
    <property type="entry name" value="ANL_N_sf"/>
</dbReference>
<dbReference type="Gene3D" id="3.30.300.30">
    <property type="match status" value="1"/>
</dbReference>
<dbReference type="InterPro" id="IPR025110">
    <property type="entry name" value="AMP-bd_C"/>
</dbReference>
<dbReference type="InterPro" id="IPR023213">
    <property type="entry name" value="CAT-like_dom_sf"/>
</dbReference>
<dbReference type="InterPro" id="IPR020845">
    <property type="entry name" value="AMP-binding_CS"/>
</dbReference>
<dbReference type="EMBL" id="CP099468">
    <property type="protein sequence ID" value="USQ85592.1"/>
    <property type="molecule type" value="Genomic_DNA"/>
</dbReference>
<dbReference type="InterPro" id="IPR045851">
    <property type="entry name" value="AMP-bd_C_sf"/>
</dbReference>
<dbReference type="PANTHER" id="PTHR45527:SF1">
    <property type="entry name" value="FATTY ACID SYNTHASE"/>
    <property type="match status" value="1"/>
</dbReference>
<evidence type="ECO:0000256" key="2">
    <source>
        <dbReference type="ARBA" id="ARBA00022450"/>
    </source>
</evidence>
<gene>
    <name evidence="5" type="ORF">NFX46_18530</name>
</gene>
<keyword evidence="3" id="KW-0597">Phosphoprotein</keyword>
<dbReference type="Gene3D" id="3.30.559.30">
    <property type="entry name" value="Nonribosomal peptide synthetase, condensation domain"/>
    <property type="match status" value="1"/>
</dbReference>
<sequence length="1030" mass="109421">MAPSDRINGGGGAMALGEELSLLAGEVRPYPVDLYGVFGRTAERHPNRPAVREGGEVTTYRALRDRSEELAGRLHRRGVRPGTAVAVYLERGADAVAALLAVLRLGASYVPLDVHHPRERSAAALAASGAGVLVADGDAPFAGAEAVDIGRVERAGPLPEDRAAPGPEDPSYVLFTSGSTGEPKGARIPYRTLSNFVSWLCRTSNVTVGSRSTQFSRVSFDVWFTEVLGTLCTGGELVVVEERRRADVEYLVRFCGEQRIERLFLPFAALRPFAEWAQRKGVRLPALTEINTAGEQPHVTEALERLVRGASPTLRLANQYGPTETHVVTESEFFGDPARWPRIPSAGPAIDNCVVALLGADGGIVPLGEEGEVCVAGVPVGLGYLRPSGTAPRTGFGPIEALDEPWGYRTGDLGVIEDGRLVLRGRGDDQVKISGHRVEPGEIEVLAGQAAELAEVAAVAVDTPGAPRTMVLFAAPAPGAAVDPVALRARLSERLPAAVVPSRVVLTGRLPRTSTGKVDRRRLALDAASGPGHGRPLPSLTGDEARIAARLARVLGVAGADATESLLTLGGGSLQAMSLMTELAAEFGVTPGIDRVLAGATVEQLAADLRAGGWSADAAPKLPHPPRVPDAAEEIPASPVQQEIWLADYWLGEPAAYNVAVVLDAQGVLDPGRVRHALERTVARHPALRSVLRRRRDRILVHTLDDRQAPLEIHRAGPQGPAAAERAFADRPFDLGADLPVRAALLRQEERDRLVLVFHQHAVDVPSMQTVVDDLTRWYGDPGAEAPEETIRPDARLRPAEAVTLDHWRRTLSGVAPGHLTWLQREDASPSGQVVRRRLDVPPALLDARHNTPEGTSFTRMLGSFAHAAQAAGAPDAFVVGVVTTRRTSGVSPLVGCHLGLLPLLLKPGATVSDTVAGTREALATALAHRQISAGEVTDVLPEKARLAVTFGFDDREIREVDLGGVRCVLRHVHPNTLQFPLAITPWTSPLGHAGIDVAFDEGLYAPGTVDSLLAGWSALLAGPATAEPR</sequence>
<dbReference type="PROSITE" id="PS50075">
    <property type="entry name" value="CARRIER"/>
    <property type="match status" value="1"/>
</dbReference>
<dbReference type="PROSITE" id="PS00455">
    <property type="entry name" value="AMP_BINDING"/>
    <property type="match status" value="1"/>
</dbReference>
<dbReference type="SUPFAM" id="SSF52777">
    <property type="entry name" value="CoA-dependent acyltransferases"/>
    <property type="match status" value="2"/>
</dbReference>
<dbReference type="SUPFAM" id="SSF56801">
    <property type="entry name" value="Acetyl-CoA synthetase-like"/>
    <property type="match status" value="1"/>
</dbReference>
<dbReference type="Gene3D" id="1.10.1200.10">
    <property type="entry name" value="ACP-like"/>
    <property type="match status" value="1"/>
</dbReference>
<dbReference type="SUPFAM" id="SSF47336">
    <property type="entry name" value="ACP-like"/>
    <property type="match status" value="1"/>
</dbReference>
<dbReference type="Pfam" id="PF00550">
    <property type="entry name" value="PP-binding"/>
    <property type="match status" value="1"/>
</dbReference>
<accession>A0ABY4Z9P8</accession>
<dbReference type="SMART" id="SM00823">
    <property type="entry name" value="PKS_PP"/>
    <property type="match status" value="1"/>
</dbReference>
<dbReference type="InterPro" id="IPR009081">
    <property type="entry name" value="PP-bd_ACP"/>
</dbReference>
<dbReference type="Pfam" id="PF00668">
    <property type="entry name" value="Condensation"/>
    <property type="match status" value="1"/>
</dbReference>
<dbReference type="RefSeq" id="WP_252550752.1">
    <property type="nucleotide sequence ID" value="NZ_CP099468.1"/>
</dbReference>
<keyword evidence="6" id="KW-1185">Reference proteome</keyword>
<comment type="cofactor">
    <cofactor evidence="1">
        <name>pantetheine 4'-phosphate</name>
        <dbReference type="ChEBI" id="CHEBI:47942"/>
    </cofactor>
</comment>
<reference evidence="5" key="1">
    <citation type="submission" date="2022-06" db="EMBL/GenBank/DDBJ databases">
        <title>Complete genome sequence of soil microorganisms Streptomyces sp. Qhu-M197 isolated from Alpine meadows habitats on the Tibetan Plateau.</title>
        <authorList>
            <person name="Zhang B."/>
            <person name="Xiang X."/>
            <person name="Fan J."/>
        </authorList>
    </citation>
    <scope>NUCLEOTIDE SEQUENCE</scope>
    <source>
        <strain evidence="5">Qhu-M197</strain>
    </source>
</reference>
<dbReference type="Pfam" id="PF00501">
    <property type="entry name" value="AMP-binding"/>
    <property type="match status" value="1"/>
</dbReference>
<evidence type="ECO:0000256" key="3">
    <source>
        <dbReference type="ARBA" id="ARBA00022553"/>
    </source>
</evidence>
<dbReference type="InterPro" id="IPR001242">
    <property type="entry name" value="Condensation_dom"/>
</dbReference>
<protein>
    <submittedName>
        <fullName evidence="5">AMP-binding protein</fullName>
    </submittedName>
</protein>
<dbReference type="Proteomes" id="UP001056374">
    <property type="component" value="Chromosome"/>
</dbReference>
<name>A0ABY4Z9P8_9ACTN</name>
<evidence type="ECO:0000259" key="4">
    <source>
        <dbReference type="PROSITE" id="PS50075"/>
    </source>
</evidence>
<evidence type="ECO:0000313" key="5">
    <source>
        <dbReference type="EMBL" id="USQ85592.1"/>
    </source>
</evidence>
<keyword evidence="2" id="KW-0596">Phosphopantetheine</keyword>
<dbReference type="Gene3D" id="3.30.559.10">
    <property type="entry name" value="Chloramphenicol acetyltransferase-like domain"/>
    <property type="match status" value="1"/>
</dbReference>